<dbReference type="EMBL" id="MKJU01000006">
    <property type="protein sequence ID" value="OHU92865.1"/>
    <property type="molecule type" value="Genomic_DNA"/>
</dbReference>
<dbReference type="PANTHER" id="PTHR34136:SF1">
    <property type="entry name" value="UDP-N-ACETYL-D-MANNOSAMINURONIC ACID TRANSFERASE"/>
    <property type="match status" value="1"/>
</dbReference>
<organism evidence="3 4">
    <name type="scientific">Pseudoalteromonas amylolytica</name>
    <dbReference type="NCBI Taxonomy" id="1859457"/>
    <lineage>
        <taxon>Bacteria</taxon>
        <taxon>Pseudomonadati</taxon>
        <taxon>Pseudomonadota</taxon>
        <taxon>Gammaproteobacteria</taxon>
        <taxon>Alteromonadales</taxon>
        <taxon>Pseudoalteromonadaceae</taxon>
        <taxon>Pseudoalteromonas</taxon>
    </lineage>
</organism>
<dbReference type="STRING" id="1859457.BET10_04300"/>
<keyword evidence="4" id="KW-1185">Reference proteome</keyword>
<keyword evidence="1" id="KW-0328">Glycosyltransferase</keyword>
<dbReference type="PANTHER" id="PTHR34136">
    <property type="match status" value="1"/>
</dbReference>
<dbReference type="Pfam" id="PF03808">
    <property type="entry name" value="Glyco_tran_WecG"/>
    <property type="match status" value="1"/>
</dbReference>
<proteinExistence type="predicted"/>
<evidence type="ECO:0000313" key="3">
    <source>
        <dbReference type="EMBL" id="OHU92865.1"/>
    </source>
</evidence>
<dbReference type="CDD" id="cd06533">
    <property type="entry name" value="Glyco_transf_WecG_TagA"/>
    <property type="match status" value="1"/>
</dbReference>
<protein>
    <recommendedName>
        <fullName evidence="5">Teichoic acid biosynthesis protein A</fullName>
    </recommendedName>
</protein>
<dbReference type="GO" id="GO:0016758">
    <property type="term" value="F:hexosyltransferase activity"/>
    <property type="evidence" value="ECO:0007669"/>
    <property type="project" value="TreeGrafter"/>
</dbReference>
<comment type="caution">
    <text evidence="3">The sequence shown here is derived from an EMBL/GenBank/DDBJ whole genome shotgun (WGS) entry which is preliminary data.</text>
</comment>
<evidence type="ECO:0000313" key="4">
    <source>
        <dbReference type="Proteomes" id="UP000179786"/>
    </source>
</evidence>
<dbReference type="InterPro" id="IPR004629">
    <property type="entry name" value="WecG_TagA_CpsF"/>
</dbReference>
<evidence type="ECO:0000256" key="2">
    <source>
        <dbReference type="ARBA" id="ARBA00022679"/>
    </source>
</evidence>
<evidence type="ECO:0008006" key="5">
    <source>
        <dbReference type="Google" id="ProtNLM"/>
    </source>
</evidence>
<dbReference type="AlphaFoldDB" id="A0A1S1MVG3"/>
<dbReference type="Proteomes" id="UP000179786">
    <property type="component" value="Unassembled WGS sequence"/>
</dbReference>
<keyword evidence="2" id="KW-0808">Transferase</keyword>
<accession>A0A1S1MVG3</accession>
<name>A0A1S1MVG3_9GAMM</name>
<gene>
    <name evidence="3" type="ORF">BET10_04300</name>
</gene>
<reference evidence="3 4" key="1">
    <citation type="submission" date="2016-09" db="EMBL/GenBank/DDBJ databases">
        <title>Pseudoalteromonas amylolytica sp. nov., isolated from the surface seawater.</title>
        <authorList>
            <person name="Wu Y.-H."/>
            <person name="Cheng H."/>
            <person name="Jin X.-B."/>
            <person name="Wang C.-S."/>
            <person name="Xu X.-W."/>
        </authorList>
    </citation>
    <scope>NUCLEOTIDE SEQUENCE [LARGE SCALE GENOMIC DNA]</scope>
    <source>
        <strain evidence="3 4">JW1</strain>
    </source>
</reference>
<sequence length="215" mass="24678">MNFAKPVAISFVNPFSYYELQQRDDLVDGIDYFFSDGALLCKLHNLFLPKITRASFDYSSIAGSFLQYVSESKLNLAVIGATESENSKAVEVLRQQYPNINICYHRNGYIKDASAVYNELEAHDIDVVLVGMGTPYQEAFCANGKKALARPMLFITCGGFLTQTSIKADYYHPMIKKLGLRWLQRVVMHKHVRDRVIRQYPKFVVCYLYNMITKR</sequence>
<evidence type="ECO:0000256" key="1">
    <source>
        <dbReference type="ARBA" id="ARBA00022676"/>
    </source>
</evidence>